<evidence type="ECO:0000256" key="1">
    <source>
        <dbReference type="ARBA" id="ARBA00023002"/>
    </source>
</evidence>
<name>A0A6A5XMF1_9PLEO</name>
<sequence>MASVQACMSFLEPWPSTAEKESPYVRGIVEEQYPSTNFKNEDQTVQFTDARLIKELFTLDNNGFAWTNSSALPDQVLDVIRSKEKERVMGKYYPLVEKLLKDTLGATHVIIFDHTYRKRDPSLDLKANPNEREQPATVAHCDQSALGASRRVERHAGDDAERLLKGRCQLINVWRPISGVVEDWPLAMMDFRSMKPSEVHPTNIFRQAHDFIGQTVGINYSPEQKWYYLEKQTPEEVTLIKIWDNKDDVANMCAHSAFQHPDHERAIIPRESIEVRCLVFYENS</sequence>
<comment type="similarity">
    <text evidence="2">Belongs to the asaB hydroxylase/desaturase family.</text>
</comment>
<dbReference type="InterPro" id="IPR044053">
    <property type="entry name" value="AsaB-like"/>
</dbReference>
<dbReference type="GO" id="GO:0016491">
    <property type="term" value="F:oxidoreductase activity"/>
    <property type="evidence" value="ECO:0007669"/>
    <property type="project" value="UniProtKB-KW"/>
</dbReference>
<dbReference type="Proteomes" id="UP000799778">
    <property type="component" value="Unassembled WGS sequence"/>
</dbReference>
<evidence type="ECO:0000313" key="3">
    <source>
        <dbReference type="EMBL" id="KAF2014418.1"/>
    </source>
</evidence>
<dbReference type="GeneID" id="54279375"/>
<protein>
    <submittedName>
        <fullName evidence="3">Methyltransferase</fullName>
    </submittedName>
</protein>
<dbReference type="NCBIfam" id="NF041278">
    <property type="entry name" value="CmcJ_NvfI_EfuI"/>
    <property type="match status" value="1"/>
</dbReference>
<dbReference type="PANTHER" id="PTHR34598">
    <property type="entry name" value="BLL6449 PROTEIN"/>
    <property type="match status" value="1"/>
</dbReference>
<keyword evidence="3" id="KW-0808">Transferase</keyword>
<dbReference type="GO" id="GO:0032259">
    <property type="term" value="P:methylation"/>
    <property type="evidence" value="ECO:0007669"/>
    <property type="project" value="UniProtKB-KW"/>
</dbReference>
<accession>A0A6A5XMF1</accession>
<keyword evidence="3" id="KW-0489">Methyltransferase</keyword>
<keyword evidence="4" id="KW-1185">Reference proteome</keyword>
<evidence type="ECO:0000256" key="2">
    <source>
        <dbReference type="ARBA" id="ARBA00023604"/>
    </source>
</evidence>
<organism evidence="3 4">
    <name type="scientific">Aaosphaeria arxii CBS 175.79</name>
    <dbReference type="NCBI Taxonomy" id="1450172"/>
    <lineage>
        <taxon>Eukaryota</taxon>
        <taxon>Fungi</taxon>
        <taxon>Dikarya</taxon>
        <taxon>Ascomycota</taxon>
        <taxon>Pezizomycotina</taxon>
        <taxon>Dothideomycetes</taxon>
        <taxon>Pleosporomycetidae</taxon>
        <taxon>Pleosporales</taxon>
        <taxon>Pleosporales incertae sedis</taxon>
        <taxon>Aaosphaeria</taxon>
    </lineage>
</organism>
<proteinExistence type="inferred from homology"/>
<dbReference type="OrthoDB" id="412788at2759"/>
<evidence type="ECO:0000313" key="4">
    <source>
        <dbReference type="Proteomes" id="UP000799778"/>
    </source>
</evidence>
<dbReference type="AlphaFoldDB" id="A0A6A5XMF1"/>
<keyword evidence="1" id="KW-0560">Oxidoreductase</keyword>
<dbReference type="EMBL" id="ML978070">
    <property type="protein sequence ID" value="KAF2014418.1"/>
    <property type="molecule type" value="Genomic_DNA"/>
</dbReference>
<gene>
    <name evidence="3" type="ORF">BU24DRAFT_214140</name>
</gene>
<dbReference type="RefSeq" id="XP_033382757.1">
    <property type="nucleotide sequence ID" value="XM_033521978.1"/>
</dbReference>
<dbReference type="PANTHER" id="PTHR34598:SF3">
    <property type="entry name" value="OXIDOREDUCTASE AN1597"/>
    <property type="match status" value="1"/>
</dbReference>
<reference evidence="3" key="1">
    <citation type="journal article" date="2020" name="Stud. Mycol.">
        <title>101 Dothideomycetes genomes: a test case for predicting lifestyles and emergence of pathogens.</title>
        <authorList>
            <person name="Haridas S."/>
            <person name="Albert R."/>
            <person name="Binder M."/>
            <person name="Bloem J."/>
            <person name="Labutti K."/>
            <person name="Salamov A."/>
            <person name="Andreopoulos B."/>
            <person name="Baker S."/>
            <person name="Barry K."/>
            <person name="Bills G."/>
            <person name="Bluhm B."/>
            <person name="Cannon C."/>
            <person name="Castanera R."/>
            <person name="Culley D."/>
            <person name="Daum C."/>
            <person name="Ezra D."/>
            <person name="Gonzalez J."/>
            <person name="Henrissat B."/>
            <person name="Kuo A."/>
            <person name="Liang C."/>
            <person name="Lipzen A."/>
            <person name="Lutzoni F."/>
            <person name="Magnuson J."/>
            <person name="Mondo S."/>
            <person name="Nolan M."/>
            <person name="Ohm R."/>
            <person name="Pangilinan J."/>
            <person name="Park H.-J."/>
            <person name="Ramirez L."/>
            <person name="Alfaro M."/>
            <person name="Sun H."/>
            <person name="Tritt A."/>
            <person name="Yoshinaga Y."/>
            <person name="Zwiers L.-H."/>
            <person name="Turgeon B."/>
            <person name="Goodwin S."/>
            <person name="Spatafora J."/>
            <person name="Crous P."/>
            <person name="Grigoriev I."/>
        </authorList>
    </citation>
    <scope>NUCLEOTIDE SEQUENCE</scope>
    <source>
        <strain evidence="3">CBS 175.79</strain>
    </source>
</reference>
<dbReference type="GO" id="GO:0008168">
    <property type="term" value="F:methyltransferase activity"/>
    <property type="evidence" value="ECO:0007669"/>
    <property type="project" value="UniProtKB-KW"/>
</dbReference>